<dbReference type="Gene3D" id="3.30.40.10">
    <property type="entry name" value="Zinc/RING finger domain, C3HC4 (zinc finger)"/>
    <property type="match status" value="1"/>
</dbReference>
<evidence type="ECO:0000256" key="4">
    <source>
        <dbReference type="ARBA" id="ARBA00022771"/>
    </source>
</evidence>
<feature type="compositionally biased region" description="Polar residues" evidence="8">
    <location>
        <begin position="214"/>
        <end position="228"/>
    </location>
</feature>
<dbReference type="PROSITE" id="PS00028">
    <property type="entry name" value="ZINC_FINGER_C2H2_1"/>
    <property type="match status" value="3"/>
</dbReference>
<dbReference type="PROSITE" id="PS50089">
    <property type="entry name" value="ZF_RING_2"/>
    <property type="match status" value="1"/>
</dbReference>
<evidence type="ECO:0000256" key="8">
    <source>
        <dbReference type="SAM" id="MobiDB-lite"/>
    </source>
</evidence>
<proteinExistence type="predicted"/>
<feature type="domain" description="RING-type" evidence="9">
    <location>
        <begin position="770"/>
        <end position="809"/>
    </location>
</feature>
<dbReference type="InterPro" id="IPR018957">
    <property type="entry name" value="Znf_C3HC4_RING-type"/>
</dbReference>
<feature type="region of interest" description="Disordered" evidence="8">
    <location>
        <begin position="211"/>
        <end position="246"/>
    </location>
</feature>
<evidence type="ECO:0000256" key="2">
    <source>
        <dbReference type="ARBA" id="ARBA00022723"/>
    </source>
</evidence>
<dbReference type="SUPFAM" id="SSF57667">
    <property type="entry name" value="beta-beta-alpha zinc fingers"/>
    <property type="match status" value="1"/>
</dbReference>
<evidence type="ECO:0000256" key="6">
    <source>
        <dbReference type="ARBA" id="ARBA00023242"/>
    </source>
</evidence>
<dbReference type="Pfam" id="PF12874">
    <property type="entry name" value="zf-met"/>
    <property type="match status" value="3"/>
</dbReference>
<evidence type="ECO:0000256" key="3">
    <source>
        <dbReference type="ARBA" id="ARBA00022737"/>
    </source>
</evidence>
<dbReference type="Proteomes" id="UP001063166">
    <property type="component" value="Unassembled WGS sequence"/>
</dbReference>
<accession>A0A9P3PMH1</accession>
<dbReference type="EMBL" id="BRPK01000006">
    <property type="protein sequence ID" value="GLB39060.1"/>
    <property type="molecule type" value="Genomic_DNA"/>
</dbReference>
<evidence type="ECO:0008006" key="13">
    <source>
        <dbReference type="Google" id="ProtNLM"/>
    </source>
</evidence>
<dbReference type="OrthoDB" id="6105938at2759"/>
<keyword evidence="5" id="KW-0862">Zinc</keyword>
<keyword evidence="12" id="KW-1185">Reference proteome</keyword>
<sequence>MPPVCQPCNRQFRNKEAAMQHLQSSGANHPFCNHPRCEGRRFLSEQARDAHMADKHPPTFDCESCNRSFASPSALEDHYRGSPNHPNCSRCGMGFVDGKARDEHHHSTHPRVSCQLCGGLMIYEDVLENHYLDSAKHPQCGTCNQGFKDAAAYEEHQISAHPEPQCLSCEREFPDNETLQRHYYVSPSHPECPLCQIGFKDNVEYQEHLASHPAPSNTRQQLSGSISETSHDLLPPSPSVMNTTTPPQARAYQSQLPASPVLTLQTTLFSPTLRTIWTPDISPAVPLPPPGRDPKFEAAWGAKANIPVTQARPPRMLCAPANEAHGLAAQVALSPAWSQGSNDSNIEAQRCYSIAGTRAPARAFENHPPFNNRTDGDIHPARRSMRTTQKLLLSTQISEAQAARQAATALKYGLYQEDTTRTLTHRHVGTPIPPRSGEPGLASLNGAKASVTSLATSGVVDWVELIGDKAYSVARTQSNRSDDVSSTEAVATPSSAQTAALAQAMGSYGESQMRPNSEQFSAGSFSPWNETPLHVPLPPSTSHSRAGSHPPSIRFTPFSPSSSPAQSPEVTSPVGLALLPTISPLATTPVDICFTSTESRTTDDGPPGASVPFSPFHLAIDTQLPESPSVASLASVTHDGSPGGSGNGDGLNVDILSLPLPDSPSVSELASPTPAVVELTPLLTSSTGLRDIEREVRAASSTLMSKSLQSGFNTRILEKESSTDTVLAAPRTSFEDDVGHDAHTAYSVTEGSIGTAVEEHTPKTAMRVHCRMCRADPCAEPTATLCGHLFCYRCISEHILRDPHCPACSRAAMLNCLLTLHLSDD</sequence>
<evidence type="ECO:0000259" key="9">
    <source>
        <dbReference type="PROSITE" id="PS50089"/>
    </source>
</evidence>
<evidence type="ECO:0000256" key="5">
    <source>
        <dbReference type="ARBA" id="ARBA00022833"/>
    </source>
</evidence>
<dbReference type="InterPro" id="IPR017907">
    <property type="entry name" value="Znf_RING_CS"/>
</dbReference>
<evidence type="ECO:0000256" key="7">
    <source>
        <dbReference type="PROSITE-ProRule" id="PRU00042"/>
    </source>
</evidence>
<dbReference type="PROSITE" id="PS00518">
    <property type="entry name" value="ZF_RING_1"/>
    <property type="match status" value="1"/>
</dbReference>
<evidence type="ECO:0000313" key="12">
    <source>
        <dbReference type="Proteomes" id="UP001063166"/>
    </source>
</evidence>
<evidence type="ECO:0000256" key="1">
    <source>
        <dbReference type="ARBA" id="ARBA00004123"/>
    </source>
</evidence>
<dbReference type="InterPro" id="IPR036236">
    <property type="entry name" value="Znf_C2H2_sf"/>
</dbReference>
<protein>
    <recommendedName>
        <fullName evidence="13">RING-type domain-containing protein</fullName>
    </recommendedName>
</protein>
<dbReference type="InterPro" id="IPR001841">
    <property type="entry name" value="Znf_RING"/>
</dbReference>
<feature type="compositionally biased region" description="Polar residues" evidence="8">
    <location>
        <begin position="509"/>
        <end position="529"/>
    </location>
</feature>
<dbReference type="PROSITE" id="PS50157">
    <property type="entry name" value="ZINC_FINGER_C2H2_2"/>
    <property type="match status" value="1"/>
</dbReference>
<dbReference type="SMART" id="SM00355">
    <property type="entry name" value="ZnF_C2H2"/>
    <property type="match status" value="8"/>
</dbReference>
<evidence type="ECO:0000259" key="10">
    <source>
        <dbReference type="PROSITE" id="PS50157"/>
    </source>
</evidence>
<dbReference type="GO" id="GO:0005634">
    <property type="term" value="C:nucleus"/>
    <property type="evidence" value="ECO:0007669"/>
    <property type="project" value="UniProtKB-SubCell"/>
</dbReference>
<dbReference type="InterPro" id="IPR013083">
    <property type="entry name" value="Znf_RING/FYVE/PHD"/>
</dbReference>
<dbReference type="Gene3D" id="3.30.160.60">
    <property type="entry name" value="Classic Zinc Finger"/>
    <property type="match status" value="1"/>
</dbReference>
<evidence type="ECO:0000313" key="11">
    <source>
        <dbReference type="EMBL" id="GLB39060.1"/>
    </source>
</evidence>
<keyword evidence="2" id="KW-0479">Metal-binding</keyword>
<feature type="compositionally biased region" description="Polar residues" evidence="8">
    <location>
        <begin position="476"/>
        <end position="500"/>
    </location>
</feature>
<dbReference type="GO" id="GO:0008270">
    <property type="term" value="F:zinc ion binding"/>
    <property type="evidence" value="ECO:0007669"/>
    <property type="project" value="UniProtKB-KW"/>
</dbReference>
<feature type="compositionally biased region" description="Low complexity" evidence="8">
    <location>
        <begin position="550"/>
        <end position="568"/>
    </location>
</feature>
<feature type="region of interest" description="Disordered" evidence="8">
    <location>
        <begin position="476"/>
        <end position="571"/>
    </location>
</feature>
<dbReference type="InterPro" id="IPR013087">
    <property type="entry name" value="Znf_C2H2_type"/>
</dbReference>
<dbReference type="InterPro" id="IPR050888">
    <property type="entry name" value="ZnF_C2H2-type_TF"/>
</dbReference>
<comment type="subcellular location">
    <subcellularLocation>
        <location evidence="1">Nucleus</location>
    </subcellularLocation>
</comment>
<keyword evidence="4 7" id="KW-0863">Zinc-finger</keyword>
<comment type="caution">
    <text evidence="11">The sequence shown here is derived from an EMBL/GenBank/DDBJ whole genome shotgun (WGS) entry which is preliminary data.</text>
</comment>
<reference evidence="11" key="1">
    <citation type="submission" date="2022-07" db="EMBL/GenBank/DDBJ databases">
        <title>The genome of Lyophyllum shimeji provides insight into the initial evolution of ectomycorrhizal fungal genome.</title>
        <authorList>
            <person name="Kobayashi Y."/>
            <person name="Shibata T."/>
            <person name="Hirakawa H."/>
            <person name="Shigenobu S."/>
            <person name="Nishiyama T."/>
            <person name="Yamada A."/>
            <person name="Hasebe M."/>
            <person name="Kawaguchi M."/>
        </authorList>
    </citation>
    <scope>NUCLEOTIDE SEQUENCE</scope>
    <source>
        <strain evidence="11">AT787</strain>
    </source>
</reference>
<dbReference type="Pfam" id="PF00097">
    <property type="entry name" value="zf-C3HC4"/>
    <property type="match status" value="1"/>
</dbReference>
<gene>
    <name evidence="11" type="ORF">LshimejAT787_0602220</name>
</gene>
<dbReference type="PANTHER" id="PTHR24406">
    <property type="entry name" value="TRANSCRIPTIONAL REPRESSOR CTCFL-RELATED"/>
    <property type="match status" value="1"/>
</dbReference>
<feature type="domain" description="C2H2-type" evidence="10">
    <location>
        <begin position="60"/>
        <end position="85"/>
    </location>
</feature>
<keyword evidence="6" id="KW-0539">Nucleus</keyword>
<name>A0A9P3PMH1_LYOSH</name>
<feature type="region of interest" description="Disordered" evidence="8">
    <location>
        <begin position="629"/>
        <end position="649"/>
    </location>
</feature>
<keyword evidence="3" id="KW-0677">Repeat</keyword>
<dbReference type="AlphaFoldDB" id="A0A9P3PMH1"/>
<dbReference type="SUPFAM" id="SSF57850">
    <property type="entry name" value="RING/U-box"/>
    <property type="match status" value="1"/>
</dbReference>
<organism evidence="11 12">
    <name type="scientific">Lyophyllum shimeji</name>
    <name type="common">Hon-shimeji</name>
    <name type="synonym">Tricholoma shimeji</name>
    <dbReference type="NCBI Taxonomy" id="47721"/>
    <lineage>
        <taxon>Eukaryota</taxon>
        <taxon>Fungi</taxon>
        <taxon>Dikarya</taxon>
        <taxon>Basidiomycota</taxon>
        <taxon>Agaricomycotina</taxon>
        <taxon>Agaricomycetes</taxon>
        <taxon>Agaricomycetidae</taxon>
        <taxon>Agaricales</taxon>
        <taxon>Tricholomatineae</taxon>
        <taxon>Lyophyllaceae</taxon>
        <taxon>Lyophyllum</taxon>
    </lineage>
</organism>